<keyword evidence="4" id="KW-1185">Reference proteome</keyword>
<feature type="compositionally biased region" description="Basic and acidic residues" evidence="1">
    <location>
        <begin position="404"/>
        <end position="423"/>
    </location>
</feature>
<accession>W9XM64</accession>
<dbReference type="GeneID" id="19163647"/>
<feature type="region of interest" description="Disordered" evidence="1">
    <location>
        <begin position="380"/>
        <end position="432"/>
    </location>
</feature>
<dbReference type="OrthoDB" id="5425556at2759"/>
<dbReference type="PROSITE" id="PS50181">
    <property type="entry name" value="FBOX"/>
    <property type="match status" value="1"/>
</dbReference>
<dbReference type="InterPro" id="IPR001810">
    <property type="entry name" value="F-box_dom"/>
</dbReference>
<proteinExistence type="predicted"/>
<dbReference type="Gene3D" id="3.80.10.10">
    <property type="entry name" value="Ribonuclease Inhibitor"/>
    <property type="match status" value="1"/>
</dbReference>
<dbReference type="Proteomes" id="UP000019484">
    <property type="component" value="Unassembled WGS sequence"/>
</dbReference>
<gene>
    <name evidence="3" type="ORF">A1O1_08800</name>
</gene>
<organism evidence="3 4">
    <name type="scientific">Capronia coronata CBS 617.96</name>
    <dbReference type="NCBI Taxonomy" id="1182541"/>
    <lineage>
        <taxon>Eukaryota</taxon>
        <taxon>Fungi</taxon>
        <taxon>Dikarya</taxon>
        <taxon>Ascomycota</taxon>
        <taxon>Pezizomycotina</taxon>
        <taxon>Eurotiomycetes</taxon>
        <taxon>Chaetothyriomycetidae</taxon>
        <taxon>Chaetothyriales</taxon>
        <taxon>Herpotrichiellaceae</taxon>
        <taxon>Capronia</taxon>
    </lineage>
</organism>
<evidence type="ECO:0000256" key="1">
    <source>
        <dbReference type="SAM" id="MobiDB-lite"/>
    </source>
</evidence>
<dbReference type="CDD" id="cd09917">
    <property type="entry name" value="F-box_SF"/>
    <property type="match status" value="1"/>
</dbReference>
<dbReference type="HOGENOM" id="CLU_046433_0_0_1"/>
<dbReference type="EMBL" id="AMWN01000011">
    <property type="protein sequence ID" value="EXJ78400.1"/>
    <property type="molecule type" value="Genomic_DNA"/>
</dbReference>
<feature type="compositionally biased region" description="Polar residues" evidence="1">
    <location>
        <begin position="381"/>
        <end position="390"/>
    </location>
</feature>
<dbReference type="AlphaFoldDB" id="W9XM64"/>
<dbReference type="SUPFAM" id="SSF52047">
    <property type="entry name" value="RNI-like"/>
    <property type="match status" value="1"/>
</dbReference>
<evidence type="ECO:0000259" key="2">
    <source>
        <dbReference type="PROSITE" id="PS50181"/>
    </source>
</evidence>
<dbReference type="Pfam" id="PF12937">
    <property type="entry name" value="F-box-like"/>
    <property type="match status" value="1"/>
</dbReference>
<dbReference type="Gene3D" id="1.20.1280.50">
    <property type="match status" value="1"/>
</dbReference>
<dbReference type="InterPro" id="IPR036047">
    <property type="entry name" value="F-box-like_dom_sf"/>
</dbReference>
<dbReference type="RefSeq" id="XP_007727848.1">
    <property type="nucleotide sequence ID" value="XM_007729658.1"/>
</dbReference>
<evidence type="ECO:0000313" key="3">
    <source>
        <dbReference type="EMBL" id="EXJ78400.1"/>
    </source>
</evidence>
<name>W9XM64_9EURO</name>
<dbReference type="SUPFAM" id="SSF81383">
    <property type="entry name" value="F-box domain"/>
    <property type="match status" value="1"/>
</dbReference>
<protein>
    <recommendedName>
        <fullName evidence="2">F-box domain-containing protein</fullName>
    </recommendedName>
</protein>
<evidence type="ECO:0000313" key="4">
    <source>
        <dbReference type="Proteomes" id="UP000019484"/>
    </source>
</evidence>
<comment type="caution">
    <text evidence="3">The sequence shown here is derived from an EMBL/GenBank/DDBJ whole genome shotgun (WGS) entry which is preliminary data.</text>
</comment>
<feature type="domain" description="F-box" evidence="2">
    <location>
        <begin position="5"/>
        <end position="37"/>
    </location>
</feature>
<dbReference type="eggNOG" id="ENOG502TE2B">
    <property type="taxonomic scope" value="Eukaryota"/>
</dbReference>
<sequence length="432" mass="47776">MAWSLPHISALPPEILHHILTYLPISTLLGFGQTSRRHYLAAGLAVQNLQLAILPRRIHGVLAFLNSSTFEETDAIYGDLDYDSPAHNQIVVPSPLPVPLIGTKRRKSSGPPPVTPAQHRERLFELQNALACSVLSTPSLGHLRSLTLHIYDIVSPSLTEILATGFPSLRHLHLNFSHRYLHDSCLPAHYWTSSHYLQASPIWDALAGIGEEHESNLKLRNLENLTVERAGLTSVQLQKWVEKNPRLRHLTLRNVAGVDVGFVQFLGGAARDWTANGGVSRSARLETLALEHCASLTLTNVEDFVWLNSLFDIDADKDSIAQLRGSDRGHRDPTSALETMSLHGSKSVSTASMVTYLETSRPALRQVTLPDGKVLAVRPKTTASGSSSPYINIREQIEAPEWDAEVKDQRTTEDRNDRMHPDELGGSSSKQK</sequence>
<dbReference type="InterPro" id="IPR032675">
    <property type="entry name" value="LRR_dom_sf"/>
</dbReference>
<reference evidence="3 4" key="1">
    <citation type="submission" date="2013-03" db="EMBL/GenBank/DDBJ databases">
        <title>The Genome Sequence of Capronia coronata CBS 617.96.</title>
        <authorList>
            <consortium name="The Broad Institute Genomics Platform"/>
            <person name="Cuomo C."/>
            <person name="de Hoog S."/>
            <person name="Gorbushina A."/>
            <person name="Walker B."/>
            <person name="Young S.K."/>
            <person name="Zeng Q."/>
            <person name="Gargeya S."/>
            <person name="Fitzgerald M."/>
            <person name="Haas B."/>
            <person name="Abouelleil A."/>
            <person name="Allen A.W."/>
            <person name="Alvarado L."/>
            <person name="Arachchi H.M."/>
            <person name="Berlin A.M."/>
            <person name="Chapman S.B."/>
            <person name="Gainer-Dewar J."/>
            <person name="Goldberg J."/>
            <person name="Griggs A."/>
            <person name="Gujja S."/>
            <person name="Hansen M."/>
            <person name="Howarth C."/>
            <person name="Imamovic A."/>
            <person name="Ireland A."/>
            <person name="Larimer J."/>
            <person name="McCowan C."/>
            <person name="Murphy C."/>
            <person name="Pearson M."/>
            <person name="Poon T.W."/>
            <person name="Priest M."/>
            <person name="Roberts A."/>
            <person name="Saif S."/>
            <person name="Shea T."/>
            <person name="Sisk P."/>
            <person name="Sykes S."/>
            <person name="Wortman J."/>
            <person name="Nusbaum C."/>
            <person name="Birren B."/>
        </authorList>
    </citation>
    <scope>NUCLEOTIDE SEQUENCE [LARGE SCALE GENOMIC DNA]</scope>
    <source>
        <strain evidence="3 4">CBS 617.96</strain>
    </source>
</reference>